<comment type="similarity">
    <text evidence="1 9">Belongs to the alkaline phosphatase family.</text>
</comment>
<reference evidence="12 13" key="1">
    <citation type="submission" date="2019-11" db="EMBL/GenBank/DDBJ databases">
        <title>Genome sequences of 17 halophilic strains isolated from different environments.</title>
        <authorList>
            <person name="Furrow R.E."/>
        </authorList>
    </citation>
    <scope>NUCLEOTIDE SEQUENCE [LARGE SCALE GENOMIC DNA]</scope>
    <source>
        <strain evidence="12 13">22505_10_Sand</strain>
    </source>
</reference>
<feature type="binding site" evidence="8">
    <location>
        <position position="289"/>
    </location>
    <ligand>
        <name>Zn(2+)</name>
        <dbReference type="ChEBI" id="CHEBI:29105"/>
        <label>2</label>
    </ligand>
</feature>
<evidence type="ECO:0000313" key="12">
    <source>
        <dbReference type="EMBL" id="MYL50550.1"/>
    </source>
</evidence>
<comment type="cofactor">
    <cofactor evidence="8">
        <name>Zn(2+)</name>
        <dbReference type="ChEBI" id="CHEBI:29105"/>
    </cofactor>
    <text evidence="8">Binds 2 Zn(2+) ions.</text>
</comment>
<protein>
    <submittedName>
        <fullName evidence="12">Alkaline phosphatase</fullName>
    </submittedName>
</protein>
<evidence type="ECO:0000256" key="11">
    <source>
        <dbReference type="SAM" id="SignalP"/>
    </source>
</evidence>
<dbReference type="Pfam" id="PF00245">
    <property type="entry name" value="Alk_phosphatase"/>
    <property type="match status" value="1"/>
</dbReference>
<feature type="active site" description="Phosphoserine intermediate" evidence="7">
    <location>
        <position position="110"/>
    </location>
</feature>
<feature type="transmembrane region" description="Helical" evidence="10">
    <location>
        <begin position="482"/>
        <end position="501"/>
    </location>
</feature>
<keyword evidence="5 8" id="KW-0862">Zinc</keyword>
<organism evidence="12 13">
    <name type="scientific">Halobacillus litoralis</name>
    <dbReference type="NCBI Taxonomy" id="45668"/>
    <lineage>
        <taxon>Bacteria</taxon>
        <taxon>Bacillati</taxon>
        <taxon>Bacillota</taxon>
        <taxon>Bacilli</taxon>
        <taxon>Bacillales</taxon>
        <taxon>Bacillaceae</taxon>
        <taxon>Halobacillus</taxon>
    </lineage>
</organism>
<dbReference type="CDD" id="cd16012">
    <property type="entry name" value="ALP"/>
    <property type="match status" value="1"/>
</dbReference>
<feature type="binding site" evidence="8">
    <location>
        <position position="430"/>
    </location>
    <ligand>
        <name>Zn(2+)</name>
        <dbReference type="ChEBI" id="CHEBI:29105"/>
        <label>2</label>
    </ligand>
</feature>
<evidence type="ECO:0000256" key="5">
    <source>
        <dbReference type="ARBA" id="ARBA00022833"/>
    </source>
</evidence>
<feature type="binding site" evidence="8">
    <location>
        <position position="52"/>
    </location>
    <ligand>
        <name>Zn(2+)</name>
        <dbReference type="ChEBI" id="CHEBI:29105"/>
        <label>2</label>
    </ligand>
</feature>
<comment type="caution">
    <text evidence="12">The sequence shown here is derived from an EMBL/GenBank/DDBJ whole genome shotgun (WGS) entry which is preliminary data.</text>
</comment>
<keyword evidence="2" id="KW-0597">Phosphoprotein</keyword>
<dbReference type="GO" id="GO:0004035">
    <property type="term" value="F:alkaline phosphatase activity"/>
    <property type="evidence" value="ECO:0007669"/>
    <property type="project" value="TreeGrafter"/>
</dbReference>
<dbReference type="Gene3D" id="1.10.60.40">
    <property type="match status" value="1"/>
</dbReference>
<feature type="binding site" evidence="8">
    <location>
        <position position="163"/>
    </location>
    <ligand>
        <name>Mg(2+)</name>
        <dbReference type="ChEBI" id="CHEBI:18420"/>
    </ligand>
</feature>
<feature type="signal peptide" evidence="11">
    <location>
        <begin position="1"/>
        <end position="27"/>
    </location>
</feature>
<feature type="binding site" evidence="8">
    <location>
        <position position="331"/>
    </location>
    <ligand>
        <name>Zn(2+)</name>
        <dbReference type="ChEBI" id="CHEBI:29105"/>
        <label>2</label>
    </ligand>
</feature>
<evidence type="ECO:0000256" key="3">
    <source>
        <dbReference type="ARBA" id="ARBA00022723"/>
    </source>
</evidence>
<feature type="binding site" evidence="8">
    <location>
        <position position="293"/>
    </location>
    <ligand>
        <name>Zn(2+)</name>
        <dbReference type="ChEBI" id="CHEBI:29105"/>
        <label>2</label>
    </ligand>
</feature>
<dbReference type="OrthoDB" id="9794455at2"/>
<dbReference type="PANTHER" id="PTHR11596:SF5">
    <property type="entry name" value="ALKALINE PHOSPHATASE"/>
    <property type="match status" value="1"/>
</dbReference>
<feature type="chain" id="PRO_5038798219" evidence="11">
    <location>
        <begin position="28"/>
        <end position="508"/>
    </location>
</feature>
<evidence type="ECO:0000256" key="8">
    <source>
        <dbReference type="PIRSR" id="PIRSR601952-2"/>
    </source>
</evidence>
<sequence>MELNKRFAKKVLSVTALSCLFFGSAAGVSGNGTVSASEHNGDVKNVIFLIGDGMGPSYTTAYRYLKDDQNTMEMEDTAFDPHLVGMQSVYSADPHFDGGEEDEKENIPDSAATATSMSSGKKTYNGAIAVDLEQENTKTVLEAAKEKGLSTGLVATSQINHATPAAYGTHDESRNNYDAIADDYYDDMIQGEHKVDVLLGGGTDFFERDDRNLTEEFKKDGYDYVTTTEELMNTTNDQILGLFAPVGLDKAIDRPEEQPSLEAMTTSALEALSENEEGFFLMVEGSQIDWAGHDNDVVAAMSEMEDFEKAYEKAIEFAEKDGETLVVTTADHSTGGFSIGEGGPYKWDPSVIHAAKRTPDYMAKQIVEEGAEIKATLNEHIDFEVTEEEVSAVNEAMEKAAEDEKMTEVDNAIEAIFNERSGTGWTTDGHTGVDVPVYAYGPGSEFFEGFIDNTDNAENIFKLLGLKKTEEGAPLADTSTSYPIGILLGTFVAGAGAILLFRRRNLNI</sequence>
<keyword evidence="10" id="KW-1133">Transmembrane helix</keyword>
<evidence type="ECO:0000256" key="6">
    <source>
        <dbReference type="ARBA" id="ARBA00022842"/>
    </source>
</evidence>
<keyword evidence="4" id="KW-0378">Hydrolase</keyword>
<proteinExistence type="inferred from homology"/>
<dbReference type="Proteomes" id="UP000447393">
    <property type="component" value="Unassembled WGS sequence"/>
</dbReference>
<dbReference type="PROSITE" id="PS00123">
    <property type="entry name" value="ALKALINE_PHOSPHATASE"/>
    <property type="match status" value="1"/>
</dbReference>
<dbReference type="RefSeq" id="WP_160916141.1">
    <property type="nucleotide sequence ID" value="NZ_WMEZ01000005.1"/>
</dbReference>
<dbReference type="PANTHER" id="PTHR11596">
    <property type="entry name" value="ALKALINE PHOSPHATASE"/>
    <property type="match status" value="1"/>
</dbReference>
<dbReference type="EMBL" id="WMEZ01000005">
    <property type="protein sequence ID" value="MYL50550.1"/>
    <property type="molecule type" value="Genomic_DNA"/>
</dbReference>
<evidence type="ECO:0000256" key="10">
    <source>
        <dbReference type="SAM" id="Phobius"/>
    </source>
</evidence>
<keyword evidence="10" id="KW-0472">Membrane</keyword>
<dbReference type="Gene3D" id="3.40.720.10">
    <property type="entry name" value="Alkaline Phosphatase, subunit A"/>
    <property type="match status" value="1"/>
</dbReference>
<dbReference type="AlphaFoldDB" id="A0A845E5M1"/>
<evidence type="ECO:0000256" key="9">
    <source>
        <dbReference type="RuleBase" id="RU003946"/>
    </source>
</evidence>
<dbReference type="SUPFAM" id="SSF53649">
    <property type="entry name" value="Alkaline phosphatase-like"/>
    <property type="match status" value="1"/>
</dbReference>
<evidence type="ECO:0000256" key="4">
    <source>
        <dbReference type="ARBA" id="ARBA00022801"/>
    </source>
</evidence>
<dbReference type="InterPro" id="IPR017850">
    <property type="entry name" value="Alkaline_phosphatase_core_sf"/>
</dbReference>
<keyword evidence="3 8" id="KW-0479">Metal-binding</keyword>
<evidence type="ECO:0000256" key="2">
    <source>
        <dbReference type="ARBA" id="ARBA00022553"/>
    </source>
</evidence>
<evidence type="ECO:0000256" key="7">
    <source>
        <dbReference type="PIRSR" id="PIRSR601952-1"/>
    </source>
</evidence>
<comment type="cofactor">
    <cofactor evidence="8">
        <name>Mg(2+)</name>
        <dbReference type="ChEBI" id="CHEBI:18420"/>
    </cofactor>
    <text evidence="8">Binds 1 Mg(2+) ion.</text>
</comment>
<gene>
    <name evidence="12" type="ORF">GLV98_13715</name>
</gene>
<feature type="binding site" evidence="8">
    <location>
        <position position="52"/>
    </location>
    <ligand>
        <name>Mg(2+)</name>
        <dbReference type="ChEBI" id="CHEBI:18420"/>
    </ligand>
</feature>
<keyword evidence="6 8" id="KW-0460">Magnesium</keyword>
<dbReference type="GO" id="GO:0046872">
    <property type="term" value="F:metal ion binding"/>
    <property type="evidence" value="ECO:0007669"/>
    <property type="project" value="UniProtKB-KW"/>
</dbReference>
<dbReference type="InterPro" id="IPR018299">
    <property type="entry name" value="Alkaline_phosphatase_AS"/>
</dbReference>
<feature type="binding site" evidence="8">
    <location>
        <position position="332"/>
    </location>
    <ligand>
        <name>Zn(2+)</name>
        <dbReference type="ChEBI" id="CHEBI:29105"/>
        <label>2</label>
    </ligand>
</feature>
<feature type="binding site" evidence="8">
    <location>
        <position position="284"/>
    </location>
    <ligand>
        <name>Mg(2+)</name>
        <dbReference type="ChEBI" id="CHEBI:18420"/>
    </ligand>
</feature>
<feature type="binding site" evidence="8">
    <location>
        <position position="161"/>
    </location>
    <ligand>
        <name>Mg(2+)</name>
        <dbReference type="ChEBI" id="CHEBI:18420"/>
    </ligand>
</feature>
<keyword evidence="11" id="KW-0732">Signal</keyword>
<name>A0A845E5M1_9BACI</name>
<evidence type="ECO:0000313" key="13">
    <source>
        <dbReference type="Proteomes" id="UP000447393"/>
    </source>
</evidence>
<dbReference type="InterPro" id="IPR001952">
    <property type="entry name" value="Alkaline_phosphatase"/>
</dbReference>
<accession>A0A845E5M1</accession>
<keyword evidence="10" id="KW-0812">Transmembrane</keyword>
<dbReference type="SMART" id="SM00098">
    <property type="entry name" value="alkPPc"/>
    <property type="match status" value="1"/>
</dbReference>
<dbReference type="PRINTS" id="PR00113">
    <property type="entry name" value="ALKPHPHTASE"/>
</dbReference>
<evidence type="ECO:0000256" key="1">
    <source>
        <dbReference type="ARBA" id="ARBA00005984"/>
    </source>
</evidence>